<dbReference type="PANTHER" id="PTHR34585">
    <property type="match status" value="1"/>
</dbReference>
<name>A0ABW3B6H6_9FLAO</name>
<evidence type="ECO:0000259" key="1">
    <source>
        <dbReference type="Pfam" id="PF12728"/>
    </source>
</evidence>
<accession>A0ABW3B6H6</accession>
<dbReference type="InterPro" id="IPR041657">
    <property type="entry name" value="HTH_17"/>
</dbReference>
<comment type="caution">
    <text evidence="2">The sequence shown here is derived from an EMBL/GenBank/DDBJ whole genome shotgun (WGS) entry which is preliminary data.</text>
</comment>
<dbReference type="Proteomes" id="UP001597012">
    <property type="component" value="Unassembled WGS sequence"/>
</dbReference>
<gene>
    <name evidence="2" type="ORF">ACFQZJ_13570</name>
</gene>
<keyword evidence="3" id="KW-1185">Reference proteome</keyword>
<sequence length="96" mass="11060">MPTSIITTDDLRDFKLELLDDIKKLLTKQSQGKLKKYLKSSEIRELLQISPGTLQNLRINGTLPYTKMGGIIFYDADEIQKVMLSNRINHKPIRDV</sequence>
<dbReference type="Pfam" id="PF12728">
    <property type="entry name" value="HTH_17"/>
    <property type="match status" value="1"/>
</dbReference>
<dbReference type="RefSeq" id="WP_379935266.1">
    <property type="nucleotide sequence ID" value="NZ_JBHTHY010000011.1"/>
</dbReference>
<dbReference type="EMBL" id="JBHTHY010000011">
    <property type="protein sequence ID" value="MFD0798496.1"/>
    <property type="molecule type" value="Genomic_DNA"/>
</dbReference>
<feature type="domain" description="Helix-turn-helix" evidence="1">
    <location>
        <begin position="37"/>
        <end position="86"/>
    </location>
</feature>
<proteinExistence type="predicted"/>
<dbReference type="InterPro" id="IPR009061">
    <property type="entry name" value="DNA-bd_dom_put_sf"/>
</dbReference>
<protein>
    <submittedName>
        <fullName evidence="2">Helix-turn-helix domain-containing protein</fullName>
    </submittedName>
</protein>
<reference evidence="3" key="1">
    <citation type="journal article" date="2019" name="Int. J. Syst. Evol. Microbiol.">
        <title>The Global Catalogue of Microorganisms (GCM) 10K type strain sequencing project: providing services to taxonomists for standard genome sequencing and annotation.</title>
        <authorList>
            <consortium name="The Broad Institute Genomics Platform"/>
            <consortium name="The Broad Institute Genome Sequencing Center for Infectious Disease"/>
            <person name="Wu L."/>
            <person name="Ma J."/>
        </authorList>
    </citation>
    <scope>NUCLEOTIDE SEQUENCE [LARGE SCALE GENOMIC DNA]</scope>
    <source>
        <strain evidence="3">CCUG 61948</strain>
    </source>
</reference>
<evidence type="ECO:0000313" key="3">
    <source>
        <dbReference type="Proteomes" id="UP001597012"/>
    </source>
</evidence>
<organism evidence="2 3">
    <name type="scientific">Maribacter chungangensis</name>
    <dbReference type="NCBI Taxonomy" id="1069117"/>
    <lineage>
        <taxon>Bacteria</taxon>
        <taxon>Pseudomonadati</taxon>
        <taxon>Bacteroidota</taxon>
        <taxon>Flavobacteriia</taxon>
        <taxon>Flavobacteriales</taxon>
        <taxon>Flavobacteriaceae</taxon>
        <taxon>Maribacter</taxon>
    </lineage>
</organism>
<dbReference type="PANTHER" id="PTHR34585:SF22">
    <property type="entry name" value="HELIX-TURN-HELIX DOMAIN-CONTAINING PROTEIN"/>
    <property type="match status" value="1"/>
</dbReference>
<dbReference type="SUPFAM" id="SSF46955">
    <property type="entry name" value="Putative DNA-binding domain"/>
    <property type="match status" value="1"/>
</dbReference>
<evidence type="ECO:0000313" key="2">
    <source>
        <dbReference type="EMBL" id="MFD0798496.1"/>
    </source>
</evidence>